<dbReference type="EMBL" id="DF830071">
    <property type="protein sequence ID" value="GAK64155.1"/>
    <property type="molecule type" value="Genomic_DNA"/>
</dbReference>
<keyword evidence="2" id="KW-1185">Reference proteome</keyword>
<dbReference type="PANTHER" id="PTHR24055">
    <property type="entry name" value="MITOGEN-ACTIVATED PROTEIN KINASE"/>
    <property type="match status" value="1"/>
</dbReference>
<evidence type="ECO:0000313" key="1">
    <source>
        <dbReference type="EMBL" id="GAK64155.1"/>
    </source>
</evidence>
<dbReference type="RefSeq" id="XP_014657795.1">
    <property type="nucleotide sequence ID" value="XM_014802309.1"/>
</dbReference>
<dbReference type="OrthoDB" id="4062651at2759"/>
<dbReference type="SMART" id="SM00220">
    <property type="entry name" value="S_TKc"/>
    <property type="match status" value="1"/>
</dbReference>
<accession>A0A081CBV9</accession>
<dbReference type="InterPro" id="IPR050117">
    <property type="entry name" value="MAPK"/>
</dbReference>
<dbReference type="Gene3D" id="1.10.510.10">
    <property type="entry name" value="Transferase(Phosphotransferase) domain 1"/>
    <property type="match status" value="1"/>
</dbReference>
<dbReference type="HOGENOM" id="CLU_035839_0_0_1"/>
<name>A0A081CBV9_PSEA2</name>
<dbReference type="AlphaFoldDB" id="A0A081CBV9"/>
<dbReference type="Proteomes" id="UP000053758">
    <property type="component" value="Unassembled WGS sequence"/>
</dbReference>
<dbReference type="InterPro" id="IPR008271">
    <property type="entry name" value="Ser/Thr_kinase_AS"/>
</dbReference>
<dbReference type="Pfam" id="PF00069">
    <property type="entry name" value="Pkinase"/>
    <property type="match status" value="1"/>
</dbReference>
<protein>
    <submittedName>
        <fullName evidence="1">Kinase-like protein</fullName>
    </submittedName>
</protein>
<gene>
    <name evidence="1" type="ORF">PAN0_004c2364</name>
</gene>
<evidence type="ECO:0000313" key="2">
    <source>
        <dbReference type="Proteomes" id="UP000053758"/>
    </source>
</evidence>
<keyword evidence="1" id="KW-0808">Transferase</keyword>
<dbReference type="GO" id="GO:0005524">
    <property type="term" value="F:ATP binding"/>
    <property type="evidence" value="ECO:0007669"/>
    <property type="project" value="UniProtKB-KW"/>
</dbReference>
<keyword evidence="1" id="KW-0418">Kinase</keyword>
<dbReference type="SUPFAM" id="SSF56112">
    <property type="entry name" value="Protein kinase-like (PK-like)"/>
    <property type="match status" value="1"/>
</dbReference>
<dbReference type="InterPro" id="IPR000719">
    <property type="entry name" value="Prot_kinase_dom"/>
</dbReference>
<proteinExistence type="predicted"/>
<reference evidence="2" key="1">
    <citation type="journal article" date="2014" name="Genome Announc.">
        <title>Draft Genome Sequence of the Yeast Pseudozyma antarctica Type Strain JCM10317, a Producer of the Glycolipid Biosurfactants, Mannosylerythritol Lipids.</title>
        <authorList>
            <person name="Saika A."/>
            <person name="Koike H."/>
            <person name="Hori T."/>
            <person name="Fukuoka T."/>
            <person name="Sato S."/>
            <person name="Habe H."/>
            <person name="Kitamoto D."/>
            <person name="Morita T."/>
        </authorList>
    </citation>
    <scope>NUCLEOTIDE SEQUENCE [LARGE SCALE GENOMIC DNA]</scope>
    <source>
        <strain evidence="2">JCM 10317</strain>
    </source>
</reference>
<dbReference type="PROSITE" id="PS00108">
    <property type="entry name" value="PROTEIN_KINASE_ST"/>
    <property type="match status" value="1"/>
</dbReference>
<sequence>MASTLSTRRLIGGSYTVDVTCGLVAHSDGLSSRIFRCPLSSSASFPFSPTTPSSSSYLPELSALGLAAERAGGVGGWICIKRVHTDDEPRPHSIRREVALLTTLSDDNIVPLLAAFLDTSDPFGEFIDLVMPLYAATLEDVLIEPSLLRLPSPACEGVQRAGESIQQLWQESPEGFAHSVAVQMLSGLAFLHGKEVAHRDVKPPNVLIAHTGAVRLCDLGTAFSASHCVDEGQKMVCQVGTGIFRAPELLFSPSHYDPYAIDVWAAAVTLAHFYTALIRIPTTRAKVAEVDERTSWQRAFDSNTTPPSPGSDELVFWEEEPPMPQQTASGYIRTPLFEPDRGDIGLAASIFSLLGLPTDAKHWPEAEHFHPPLHRLPFTPTRAKGISSALPLATDPNPLVEHLIIPALHLSASHRPTATQLLHSLQSQHTPRTLK</sequence>
<dbReference type="PROSITE" id="PS50011">
    <property type="entry name" value="PROTEIN_KINASE_DOM"/>
    <property type="match status" value="1"/>
</dbReference>
<organism evidence="1 2">
    <name type="scientific">Pseudozyma antarctica</name>
    <name type="common">Yeast</name>
    <name type="synonym">Candida antarctica</name>
    <dbReference type="NCBI Taxonomy" id="84753"/>
    <lineage>
        <taxon>Eukaryota</taxon>
        <taxon>Fungi</taxon>
        <taxon>Dikarya</taxon>
        <taxon>Basidiomycota</taxon>
        <taxon>Ustilaginomycotina</taxon>
        <taxon>Ustilaginomycetes</taxon>
        <taxon>Ustilaginales</taxon>
        <taxon>Ustilaginaceae</taxon>
        <taxon>Moesziomyces</taxon>
    </lineage>
</organism>
<dbReference type="CDD" id="cd00180">
    <property type="entry name" value="PKc"/>
    <property type="match status" value="1"/>
</dbReference>
<dbReference type="InterPro" id="IPR011009">
    <property type="entry name" value="Kinase-like_dom_sf"/>
</dbReference>
<dbReference type="GeneID" id="26303076"/>
<dbReference type="GO" id="GO:0004674">
    <property type="term" value="F:protein serine/threonine kinase activity"/>
    <property type="evidence" value="ECO:0007669"/>
    <property type="project" value="UniProtKB-KW"/>
</dbReference>